<proteinExistence type="inferred from homology"/>
<dbReference type="RefSeq" id="WP_131446949.1">
    <property type="nucleotide sequence ID" value="NZ_SJZI01000004.1"/>
</dbReference>
<dbReference type="InterPro" id="IPR023632">
    <property type="entry name" value="ATP_synth_F1_gsu_CS"/>
</dbReference>
<evidence type="ECO:0000256" key="10">
    <source>
        <dbReference type="ARBA" id="ARBA00060385"/>
    </source>
</evidence>
<comment type="caution">
    <text evidence="12">The sequence shown here is derived from an EMBL/GenBank/DDBJ whole genome shotgun (WGS) entry which is preliminary data.</text>
</comment>
<dbReference type="SUPFAM" id="SSF52943">
    <property type="entry name" value="ATP synthase (F1-ATPase), gamma subunit"/>
    <property type="match status" value="1"/>
</dbReference>
<dbReference type="OrthoDB" id="9812769at2"/>
<dbReference type="Pfam" id="PF00231">
    <property type="entry name" value="ATP-synt"/>
    <property type="match status" value="1"/>
</dbReference>
<dbReference type="NCBIfam" id="TIGR01146">
    <property type="entry name" value="ATPsyn_F1gamma"/>
    <property type="match status" value="1"/>
</dbReference>
<dbReference type="GO" id="GO:0046933">
    <property type="term" value="F:proton-transporting ATP synthase activity, rotational mechanism"/>
    <property type="evidence" value="ECO:0007669"/>
    <property type="project" value="UniProtKB-UniRule"/>
</dbReference>
<dbReference type="FunFam" id="1.10.287.80:FF:000003">
    <property type="entry name" value="ATP synthase gamma chain, chloroplastic"/>
    <property type="match status" value="1"/>
</dbReference>
<evidence type="ECO:0000256" key="1">
    <source>
        <dbReference type="ARBA" id="ARBA00003456"/>
    </source>
</evidence>
<keyword evidence="13" id="KW-1185">Reference proteome</keyword>
<evidence type="ECO:0000256" key="5">
    <source>
        <dbReference type="ARBA" id="ARBA00022781"/>
    </source>
</evidence>
<keyword evidence="8 11" id="KW-0139">CF(1)</keyword>
<sequence length="291" mass="32075">MAGQLKEVRNRIKSVQSTQQITKAMKMVSAAKLRRAQDAIQQMRPYARKLQELLSNIVSNTEVEGGNALAQERPVERVLLISITSDRGLAGAYNANVIKATKALIKDKYAGKQVTIWSMGKKGYEHFAKNGFNVSDRFKDVFLNLSFEGVQAAAQAAVEAFQNREFDAVEIIYSEFKNAATQRFVSEPFLPIPKAAKKEGSSATRADFIFDPNKEELVAELMPKILNTQLFKAVLDANASEHGARMTAMDKASENANELLKNLKISYNRARQAAITTELTEIVSGAAALQG</sequence>
<dbReference type="AlphaFoldDB" id="A0A4V2NWT1"/>
<dbReference type="PANTHER" id="PTHR11693:SF22">
    <property type="entry name" value="ATP SYNTHASE SUBUNIT GAMMA, MITOCHONDRIAL"/>
    <property type="match status" value="1"/>
</dbReference>
<dbReference type="GO" id="GO:0045259">
    <property type="term" value="C:proton-transporting ATP synthase complex"/>
    <property type="evidence" value="ECO:0007669"/>
    <property type="project" value="UniProtKB-KW"/>
</dbReference>
<accession>A0A4V2NWT1</accession>
<reference evidence="12 13" key="1">
    <citation type="submission" date="2019-03" db="EMBL/GenBank/DDBJ databases">
        <authorList>
            <person name="Kim M.K.M."/>
        </authorList>
    </citation>
    <scope>NUCLEOTIDE SEQUENCE [LARGE SCALE GENOMIC DNA]</scope>
    <source>
        <strain evidence="12 13">17J68-12</strain>
    </source>
</reference>
<evidence type="ECO:0000256" key="6">
    <source>
        <dbReference type="ARBA" id="ARBA00023065"/>
    </source>
</evidence>
<dbReference type="InterPro" id="IPR035968">
    <property type="entry name" value="ATP_synth_F1_ATPase_gsu"/>
</dbReference>
<comment type="function">
    <text evidence="1 11">Produces ATP from ADP in the presence of a proton gradient across the membrane. The gamma chain is believed to be important in regulating ATPase activity and the flow of protons through the CF(0) complex.</text>
</comment>
<gene>
    <name evidence="11 12" type="primary">atpG</name>
    <name evidence="12" type="ORF">EPD60_03625</name>
</gene>
<dbReference type="GO" id="GO:0042777">
    <property type="term" value="P:proton motive force-driven plasma membrane ATP synthesis"/>
    <property type="evidence" value="ECO:0007669"/>
    <property type="project" value="UniProtKB-UniRule"/>
</dbReference>
<organism evidence="12 13">
    <name type="scientific">Flaviaesturariibacter flavus</name>
    <dbReference type="NCBI Taxonomy" id="2502780"/>
    <lineage>
        <taxon>Bacteria</taxon>
        <taxon>Pseudomonadati</taxon>
        <taxon>Bacteroidota</taxon>
        <taxon>Chitinophagia</taxon>
        <taxon>Chitinophagales</taxon>
        <taxon>Chitinophagaceae</taxon>
        <taxon>Flaviaestuariibacter</taxon>
    </lineage>
</organism>
<dbReference type="PROSITE" id="PS00153">
    <property type="entry name" value="ATPASE_GAMMA"/>
    <property type="match status" value="1"/>
</dbReference>
<dbReference type="PRINTS" id="PR00126">
    <property type="entry name" value="ATPASEGAMMA"/>
</dbReference>
<dbReference type="HAMAP" id="MF_00815">
    <property type="entry name" value="ATP_synth_gamma_bact"/>
    <property type="match status" value="1"/>
</dbReference>
<evidence type="ECO:0000256" key="11">
    <source>
        <dbReference type="HAMAP-Rule" id="MF_00815"/>
    </source>
</evidence>
<dbReference type="Proteomes" id="UP000295334">
    <property type="component" value="Unassembled WGS sequence"/>
</dbReference>
<comment type="subcellular location">
    <subcellularLocation>
        <location evidence="11">Cell membrane</location>
        <topology evidence="11">Peripheral membrane protein</topology>
    </subcellularLocation>
    <subcellularLocation>
        <location evidence="2">Membrane</location>
        <topology evidence="2">Peripheral membrane protein</topology>
    </subcellularLocation>
    <subcellularLocation>
        <location evidence="10">Thylakoid</location>
    </subcellularLocation>
</comment>
<evidence type="ECO:0000256" key="4">
    <source>
        <dbReference type="ARBA" id="ARBA00022448"/>
    </source>
</evidence>
<dbReference type="EMBL" id="SJZI01000004">
    <property type="protein sequence ID" value="TCJ18602.1"/>
    <property type="molecule type" value="Genomic_DNA"/>
</dbReference>
<keyword evidence="9 11" id="KW-0066">ATP synthesis</keyword>
<dbReference type="GO" id="GO:0005524">
    <property type="term" value="F:ATP binding"/>
    <property type="evidence" value="ECO:0007669"/>
    <property type="project" value="UniProtKB-UniRule"/>
</dbReference>
<comment type="similarity">
    <text evidence="3 11">Belongs to the ATPase gamma chain family.</text>
</comment>
<dbReference type="GO" id="GO:0009579">
    <property type="term" value="C:thylakoid"/>
    <property type="evidence" value="ECO:0007669"/>
    <property type="project" value="UniProtKB-SubCell"/>
</dbReference>
<keyword evidence="4 11" id="KW-0813">Transport</keyword>
<evidence type="ECO:0000313" key="13">
    <source>
        <dbReference type="Proteomes" id="UP000295334"/>
    </source>
</evidence>
<keyword evidence="6 11" id="KW-0406">Ion transport</keyword>
<evidence type="ECO:0000256" key="2">
    <source>
        <dbReference type="ARBA" id="ARBA00004170"/>
    </source>
</evidence>
<dbReference type="InterPro" id="IPR000131">
    <property type="entry name" value="ATP_synth_F1_gsu"/>
</dbReference>
<protein>
    <recommendedName>
        <fullName evidence="11">ATP synthase gamma chain</fullName>
    </recommendedName>
    <alternativeName>
        <fullName evidence="11">ATP synthase F1 sector gamma subunit</fullName>
    </alternativeName>
    <alternativeName>
        <fullName evidence="11">F-ATPase gamma subunit</fullName>
    </alternativeName>
</protein>
<dbReference type="Gene3D" id="3.40.1380.10">
    <property type="match status" value="1"/>
</dbReference>
<comment type="subunit">
    <text evidence="11">F-type ATPases have 2 components, CF(1) - the catalytic core - and CF(0) - the membrane proton channel. CF(1) has five subunits: alpha(3), beta(3), gamma(1), delta(1), epsilon(1). CF(0) has three main subunits: a, b and c.</text>
</comment>
<name>A0A4V2NWT1_9BACT</name>
<evidence type="ECO:0000256" key="7">
    <source>
        <dbReference type="ARBA" id="ARBA00023136"/>
    </source>
</evidence>
<dbReference type="CDD" id="cd12151">
    <property type="entry name" value="F1-ATPase_gamma"/>
    <property type="match status" value="1"/>
</dbReference>
<evidence type="ECO:0000256" key="3">
    <source>
        <dbReference type="ARBA" id="ARBA00007681"/>
    </source>
</evidence>
<dbReference type="Gene3D" id="1.10.287.80">
    <property type="entry name" value="ATP synthase, gamma subunit, helix hairpin domain"/>
    <property type="match status" value="1"/>
</dbReference>
<keyword evidence="5 11" id="KW-0375">Hydrogen ion transport</keyword>
<evidence type="ECO:0000256" key="8">
    <source>
        <dbReference type="ARBA" id="ARBA00023196"/>
    </source>
</evidence>
<dbReference type="PANTHER" id="PTHR11693">
    <property type="entry name" value="ATP SYNTHASE GAMMA CHAIN"/>
    <property type="match status" value="1"/>
</dbReference>
<evidence type="ECO:0000256" key="9">
    <source>
        <dbReference type="ARBA" id="ARBA00023310"/>
    </source>
</evidence>
<evidence type="ECO:0000313" key="12">
    <source>
        <dbReference type="EMBL" id="TCJ18602.1"/>
    </source>
</evidence>
<keyword evidence="7 11" id="KW-0472">Membrane</keyword>
<dbReference type="GO" id="GO:0005886">
    <property type="term" value="C:plasma membrane"/>
    <property type="evidence" value="ECO:0007669"/>
    <property type="project" value="UniProtKB-SubCell"/>
</dbReference>
<keyword evidence="11" id="KW-1003">Cell membrane</keyword>